<gene>
    <name evidence="7" type="ORF">ADM99_03820</name>
</gene>
<evidence type="ECO:0000259" key="6">
    <source>
        <dbReference type="Pfam" id="PF00266"/>
    </source>
</evidence>
<comment type="caution">
    <text evidence="7">The sequence shown here is derived from an EMBL/GenBank/DDBJ whole genome shotgun (WGS) entry which is preliminary data.</text>
</comment>
<proteinExistence type="inferred from homology"/>
<dbReference type="InterPro" id="IPR000192">
    <property type="entry name" value="Aminotrans_V_dom"/>
</dbReference>
<dbReference type="PIRSF" id="PIRSF000524">
    <property type="entry name" value="SPT"/>
    <property type="match status" value="1"/>
</dbReference>
<evidence type="ECO:0000256" key="5">
    <source>
        <dbReference type="PIRSR" id="PIRSR000524-50"/>
    </source>
</evidence>
<dbReference type="GO" id="GO:0004760">
    <property type="term" value="F:L-serine-pyruvate transaminase activity"/>
    <property type="evidence" value="ECO:0007669"/>
    <property type="project" value="TreeGrafter"/>
</dbReference>
<dbReference type="RefSeq" id="WP_062421767.1">
    <property type="nucleotide sequence ID" value="NZ_BBYA01000009.1"/>
</dbReference>
<sequence length="382" mass="41948">MTQHIKLFTPGPGDVDDDVLDALSLPVMRHYGPDWMPVHVEMDELLHRLFQTKNDMYVVPGPASAVLDMAIGSVVAPGKKIIIGTNGFFGDRLVEISQAHRLEIIPFKAAWGKPLDPNLLESLIKENPDTVAFAMVHHETSTTVLNPLKDLMAVARKAGLVTIVDTVSSLAGVDIPVDDWGIDICVCGANKCIEAAPGIGFISVSPHAWTVIDSHDAPGCWYLDLKLWRHYIQEWGAWHPSPVTLPTNVILAARTAIKKIFERGVEAHYARYATASRSMRKGLTNLGFEMLVPEAYASPIATAVKARPEFTLDELTKWLMDEHQIAIGGGLGELTGKVIRVGHLGKAAEREYMLQFLFSVEEFLRMKKIPVQPGGGVAGMFE</sequence>
<dbReference type="SUPFAM" id="SSF53383">
    <property type="entry name" value="PLP-dependent transferases"/>
    <property type="match status" value="1"/>
</dbReference>
<reference evidence="7 8" key="1">
    <citation type="submission" date="2015-07" db="EMBL/GenBank/DDBJ databases">
        <title>Genome sequence of Leptolinea tardivitalis DSM 16556.</title>
        <authorList>
            <person name="Hemp J."/>
            <person name="Ward L.M."/>
            <person name="Pace L.A."/>
            <person name="Fischer W.W."/>
        </authorList>
    </citation>
    <scope>NUCLEOTIDE SEQUENCE [LARGE SCALE GENOMIC DNA]</scope>
    <source>
        <strain evidence="7 8">YMTK-2</strain>
    </source>
</reference>
<evidence type="ECO:0000256" key="4">
    <source>
        <dbReference type="PIRSR" id="PIRSR000524-1"/>
    </source>
</evidence>
<organism evidence="7 8">
    <name type="scientific">Leptolinea tardivitalis</name>
    <dbReference type="NCBI Taxonomy" id="229920"/>
    <lineage>
        <taxon>Bacteria</taxon>
        <taxon>Bacillati</taxon>
        <taxon>Chloroflexota</taxon>
        <taxon>Anaerolineae</taxon>
        <taxon>Anaerolineales</taxon>
        <taxon>Anaerolineaceae</taxon>
        <taxon>Leptolinea</taxon>
    </lineage>
</organism>
<feature type="modified residue" description="N6-(pyridoxal phosphate)lysine" evidence="5">
    <location>
        <position position="191"/>
    </location>
</feature>
<evidence type="ECO:0000256" key="1">
    <source>
        <dbReference type="ARBA" id="ARBA00001933"/>
    </source>
</evidence>
<accession>A0A0P6WXA0</accession>
<dbReference type="EMBL" id="LGCK01000006">
    <property type="protein sequence ID" value="KPL73349.1"/>
    <property type="molecule type" value="Genomic_DNA"/>
</dbReference>
<dbReference type="AlphaFoldDB" id="A0A0P6WXA0"/>
<feature type="binding site" evidence="4">
    <location>
        <position position="340"/>
    </location>
    <ligand>
        <name>substrate</name>
    </ligand>
</feature>
<comment type="similarity">
    <text evidence="2">Belongs to the class-V pyridoxal-phosphate-dependent aminotransferase family.</text>
</comment>
<dbReference type="STRING" id="229920.ADM99_03820"/>
<dbReference type="Proteomes" id="UP000050430">
    <property type="component" value="Unassembled WGS sequence"/>
</dbReference>
<evidence type="ECO:0000256" key="3">
    <source>
        <dbReference type="ARBA" id="ARBA00022898"/>
    </source>
</evidence>
<dbReference type="InterPro" id="IPR015421">
    <property type="entry name" value="PyrdxlP-dep_Trfase_major"/>
</dbReference>
<evidence type="ECO:0000256" key="2">
    <source>
        <dbReference type="ARBA" id="ARBA00009236"/>
    </source>
</evidence>
<dbReference type="Pfam" id="PF00266">
    <property type="entry name" value="Aminotran_5"/>
    <property type="match status" value="1"/>
</dbReference>
<evidence type="ECO:0000313" key="8">
    <source>
        <dbReference type="Proteomes" id="UP000050430"/>
    </source>
</evidence>
<dbReference type="Gene3D" id="3.90.1150.10">
    <property type="entry name" value="Aspartate Aminotransferase, domain 1"/>
    <property type="match status" value="1"/>
</dbReference>
<keyword evidence="3 5" id="KW-0663">Pyridoxal phosphate</keyword>
<dbReference type="GO" id="GO:0008453">
    <property type="term" value="F:alanine-glyoxylate transaminase activity"/>
    <property type="evidence" value="ECO:0007669"/>
    <property type="project" value="TreeGrafter"/>
</dbReference>
<protein>
    <recommendedName>
        <fullName evidence="6">Aminotransferase class V domain-containing protein</fullName>
    </recommendedName>
</protein>
<dbReference type="PANTHER" id="PTHR21152:SF40">
    <property type="entry name" value="ALANINE--GLYOXYLATE AMINOTRANSFERASE"/>
    <property type="match status" value="1"/>
</dbReference>
<feature type="domain" description="Aminotransferase class V" evidence="6">
    <location>
        <begin position="67"/>
        <end position="330"/>
    </location>
</feature>
<dbReference type="OrthoDB" id="389074at2"/>
<dbReference type="Gene3D" id="3.40.640.10">
    <property type="entry name" value="Type I PLP-dependent aspartate aminotransferase-like (Major domain)"/>
    <property type="match status" value="1"/>
</dbReference>
<evidence type="ECO:0000313" key="7">
    <source>
        <dbReference type="EMBL" id="KPL73349.1"/>
    </source>
</evidence>
<dbReference type="InterPro" id="IPR024169">
    <property type="entry name" value="SP_NH2Trfase/AEP_transaminase"/>
</dbReference>
<comment type="cofactor">
    <cofactor evidence="1 5">
        <name>pyridoxal 5'-phosphate</name>
        <dbReference type="ChEBI" id="CHEBI:597326"/>
    </cofactor>
</comment>
<dbReference type="InterPro" id="IPR015424">
    <property type="entry name" value="PyrdxlP-dep_Trfase"/>
</dbReference>
<keyword evidence="8" id="KW-1185">Reference proteome</keyword>
<dbReference type="PANTHER" id="PTHR21152">
    <property type="entry name" value="AMINOTRANSFERASE CLASS V"/>
    <property type="match status" value="1"/>
</dbReference>
<dbReference type="InterPro" id="IPR015422">
    <property type="entry name" value="PyrdxlP-dep_Trfase_small"/>
</dbReference>
<name>A0A0P6WXA0_9CHLR</name>
<dbReference type="GO" id="GO:0019265">
    <property type="term" value="P:glycine biosynthetic process, by transamination of glyoxylate"/>
    <property type="evidence" value="ECO:0007669"/>
    <property type="project" value="TreeGrafter"/>
</dbReference>